<accession>A0A5B7FWK0</accession>
<gene>
    <name evidence="1" type="ORF">E2C01_045738</name>
</gene>
<organism evidence="1 2">
    <name type="scientific">Portunus trituberculatus</name>
    <name type="common">Swimming crab</name>
    <name type="synonym">Neptunus trituberculatus</name>
    <dbReference type="NCBI Taxonomy" id="210409"/>
    <lineage>
        <taxon>Eukaryota</taxon>
        <taxon>Metazoa</taxon>
        <taxon>Ecdysozoa</taxon>
        <taxon>Arthropoda</taxon>
        <taxon>Crustacea</taxon>
        <taxon>Multicrustacea</taxon>
        <taxon>Malacostraca</taxon>
        <taxon>Eumalacostraca</taxon>
        <taxon>Eucarida</taxon>
        <taxon>Decapoda</taxon>
        <taxon>Pleocyemata</taxon>
        <taxon>Brachyura</taxon>
        <taxon>Eubrachyura</taxon>
        <taxon>Portunoidea</taxon>
        <taxon>Portunidae</taxon>
        <taxon>Portuninae</taxon>
        <taxon>Portunus</taxon>
    </lineage>
</organism>
<evidence type="ECO:0000313" key="2">
    <source>
        <dbReference type="Proteomes" id="UP000324222"/>
    </source>
</evidence>
<dbReference type="EMBL" id="VSRR010010479">
    <property type="protein sequence ID" value="MPC51881.1"/>
    <property type="molecule type" value="Genomic_DNA"/>
</dbReference>
<reference evidence="1 2" key="1">
    <citation type="submission" date="2019-05" db="EMBL/GenBank/DDBJ databases">
        <title>Another draft genome of Portunus trituberculatus and its Hox gene families provides insights of decapod evolution.</title>
        <authorList>
            <person name="Jeong J.-H."/>
            <person name="Song I."/>
            <person name="Kim S."/>
            <person name="Choi T."/>
            <person name="Kim D."/>
            <person name="Ryu S."/>
            <person name="Kim W."/>
        </authorList>
    </citation>
    <scope>NUCLEOTIDE SEQUENCE [LARGE SCALE GENOMIC DNA]</scope>
    <source>
        <tissue evidence="1">Muscle</tissue>
    </source>
</reference>
<evidence type="ECO:0000313" key="1">
    <source>
        <dbReference type="EMBL" id="MPC51881.1"/>
    </source>
</evidence>
<protein>
    <submittedName>
        <fullName evidence="1">Uncharacterized protein</fullName>
    </submittedName>
</protein>
<sequence length="81" mass="9012">MWAFDNVGIQHTFPMRMRVPRIKGRGKVGGRGVHASRTKRWGLEGPLGRIAVLSTTHTAFWHQPDPRHPSTPAISVICVGM</sequence>
<dbReference type="AlphaFoldDB" id="A0A5B7FWK0"/>
<dbReference type="Proteomes" id="UP000324222">
    <property type="component" value="Unassembled WGS sequence"/>
</dbReference>
<proteinExistence type="predicted"/>
<comment type="caution">
    <text evidence="1">The sequence shown here is derived from an EMBL/GenBank/DDBJ whole genome shotgun (WGS) entry which is preliminary data.</text>
</comment>
<name>A0A5B7FWK0_PORTR</name>
<keyword evidence="2" id="KW-1185">Reference proteome</keyword>